<proteinExistence type="predicted"/>
<dbReference type="RefSeq" id="WP_133195336.1">
    <property type="nucleotide sequence ID" value="NZ_JBHUCW010000006.1"/>
</dbReference>
<reference evidence="2 3" key="1">
    <citation type="submission" date="2019-03" db="EMBL/GenBank/DDBJ databases">
        <title>Paraburkholderia sp. 4M-K11, isolated from subtropical forest soil.</title>
        <authorList>
            <person name="Gao Z.-H."/>
            <person name="Qiu L.-H."/>
        </authorList>
    </citation>
    <scope>NUCLEOTIDE SEQUENCE [LARGE SCALE GENOMIC DNA]</scope>
    <source>
        <strain evidence="2 3">4M-K11</strain>
    </source>
</reference>
<feature type="chain" id="PRO_5020351486" description="Lipoprotein" evidence="1">
    <location>
        <begin position="26"/>
        <end position="253"/>
    </location>
</feature>
<dbReference type="Proteomes" id="UP000295722">
    <property type="component" value="Unassembled WGS sequence"/>
</dbReference>
<comment type="caution">
    <text evidence="2">The sequence shown here is derived from an EMBL/GenBank/DDBJ whole genome shotgun (WGS) entry which is preliminary data.</text>
</comment>
<feature type="signal peptide" evidence="1">
    <location>
        <begin position="1"/>
        <end position="25"/>
    </location>
</feature>
<dbReference type="OrthoDB" id="9114274at2"/>
<evidence type="ECO:0000313" key="2">
    <source>
        <dbReference type="EMBL" id="TDG23740.1"/>
    </source>
</evidence>
<name>A0A4R5MBT7_9BURK</name>
<evidence type="ECO:0000313" key="3">
    <source>
        <dbReference type="Proteomes" id="UP000295722"/>
    </source>
</evidence>
<evidence type="ECO:0000256" key="1">
    <source>
        <dbReference type="SAM" id="SignalP"/>
    </source>
</evidence>
<gene>
    <name evidence="2" type="ORF">EYW47_13525</name>
</gene>
<accession>A0A4R5MBT7</accession>
<keyword evidence="1" id="KW-0732">Signal</keyword>
<protein>
    <recommendedName>
        <fullName evidence="4">Lipoprotein</fullName>
    </recommendedName>
</protein>
<organism evidence="2 3">
    <name type="scientific">Paraburkholderia silviterrae</name>
    <dbReference type="NCBI Taxonomy" id="2528715"/>
    <lineage>
        <taxon>Bacteria</taxon>
        <taxon>Pseudomonadati</taxon>
        <taxon>Pseudomonadota</taxon>
        <taxon>Betaproteobacteria</taxon>
        <taxon>Burkholderiales</taxon>
        <taxon>Burkholderiaceae</taxon>
        <taxon>Paraburkholderia</taxon>
    </lineage>
</organism>
<dbReference type="EMBL" id="SMRP01000005">
    <property type="protein sequence ID" value="TDG23740.1"/>
    <property type="molecule type" value="Genomic_DNA"/>
</dbReference>
<evidence type="ECO:0008006" key="4">
    <source>
        <dbReference type="Google" id="ProtNLM"/>
    </source>
</evidence>
<sequence length="253" mass="23685">MNKRKACLVGLAAGATLLAGCVAQYQNPSACEHEIRTRLANASLGELSVTHTAVAYRGKRVVVEGTLARGALPASGVLSPEAVAAVSGTPVASTGAATGVSAASAAGASASTGASAARGASAVSASSVASAAQRGTLAPAASGAAVASSASAASGATVASAASAASGAAVASAASAASGAAVASAASAAAPVAESKPTTPMAVLAVKLGLHKAPRPATAAECTYDKTGSLTSFRWLSPAALAKTTPAPDSDDE</sequence>
<dbReference type="AlphaFoldDB" id="A0A4R5MBT7"/>
<dbReference type="PROSITE" id="PS51257">
    <property type="entry name" value="PROKAR_LIPOPROTEIN"/>
    <property type="match status" value="1"/>
</dbReference>
<keyword evidence="3" id="KW-1185">Reference proteome</keyword>